<dbReference type="InterPro" id="IPR003595">
    <property type="entry name" value="Tyr_Pase_cat"/>
</dbReference>
<protein>
    <recommendedName>
        <fullName evidence="1">protein-tyrosine-phosphatase</fullName>
        <ecNumber evidence="1">3.1.3.48</ecNumber>
    </recommendedName>
</protein>
<sequence length="260" mass="30073">MDQAGILRKFIQGVKAMSEGDEERGEDNFGSDFMVGQHLHELESFTSHPPQPNLSHHNLHPFPDTTSLPSPSPGPLSPPQEWRWILRRARRAKNGIPTPSGKPERRGVAGCHTRLQQPPIAHAHFLRERGTDSEGEEERLRRLSTKYRTEKIYPTNVGEKEENVKKNRYKDILPFDHTRVKLTLKTTNQDTDYVNANFIKKIPEDFNVFRLIQEMRTQRHSAVQTKEQYELVHRAIAQLFEKQLQLLESPTNTKIQEGMV</sequence>
<feature type="compositionally biased region" description="Polar residues" evidence="4">
    <location>
        <begin position="44"/>
        <end position="56"/>
    </location>
</feature>
<evidence type="ECO:0000313" key="7">
    <source>
        <dbReference type="Proteomes" id="UP000314294"/>
    </source>
</evidence>
<dbReference type="SMART" id="SM00404">
    <property type="entry name" value="PTPc_motif"/>
    <property type="match status" value="1"/>
</dbReference>
<comment type="caution">
    <text evidence="6">The sequence shown here is derived from an EMBL/GenBank/DDBJ whole genome shotgun (WGS) entry which is preliminary data.</text>
</comment>
<dbReference type="Pfam" id="PF00102">
    <property type="entry name" value="Y_phosphatase"/>
    <property type="match status" value="2"/>
</dbReference>
<keyword evidence="2" id="KW-0378">Hydrolase</keyword>
<dbReference type="SUPFAM" id="SSF52799">
    <property type="entry name" value="(Phosphotyrosine protein) phosphatases II"/>
    <property type="match status" value="1"/>
</dbReference>
<dbReference type="InterPro" id="IPR029021">
    <property type="entry name" value="Prot-tyrosine_phosphatase-like"/>
</dbReference>
<keyword evidence="7" id="KW-1185">Reference proteome</keyword>
<dbReference type="AlphaFoldDB" id="A0A4Z2FXP8"/>
<dbReference type="PANTHER" id="PTHR45983:SF3">
    <property type="entry name" value="TYROSINE-PROTEIN PHOSPHATASE NON-RECEPTOR TYPE 12"/>
    <property type="match status" value="1"/>
</dbReference>
<keyword evidence="3" id="KW-0904">Protein phosphatase</keyword>
<dbReference type="GO" id="GO:0005737">
    <property type="term" value="C:cytoplasm"/>
    <property type="evidence" value="ECO:0007669"/>
    <property type="project" value="TreeGrafter"/>
</dbReference>
<dbReference type="EMBL" id="SRLO01000810">
    <property type="protein sequence ID" value="TNN46066.1"/>
    <property type="molecule type" value="Genomic_DNA"/>
</dbReference>
<organism evidence="6 7">
    <name type="scientific">Liparis tanakae</name>
    <name type="common">Tanaka's snailfish</name>
    <dbReference type="NCBI Taxonomy" id="230148"/>
    <lineage>
        <taxon>Eukaryota</taxon>
        <taxon>Metazoa</taxon>
        <taxon>Chordata</taxon>
        <taxon>Craniata</taxon>
        <taxon>Vertebrata</taxon>
        <taxon>Euteleostomi</taxon>
        <taxon>Actinopterygii</taxon>
        <taxon>Neopterygii</taxon>
        <taxon>Teleostei</taxon>
        <taxon>Neoteleostei</taxon>
        <taxon>Acanthomorphata</taxon>
        <taxon>Eupercaria</taxon>
        <taxon>Perciformes</taxon>
        <taxon>Cottioidei</taxon>
        <taxon>Cottales</taxon>
        <taxon>Liparidae</taxon>
        <taxon>Liparis</taxon>
    </lineage>
</organism>
<evidence type="ECO:0000256" key="3">
    <source>
        <dbReference type="ARBA" id="ARBA00022912"/>
    </source>
</evidence>
<dbReference type="Gene3D" id="3.90.190.10">
    <property type="entry name" value="Protein tyrosine phosphatase superfamily"/>
    <property type="match status" value="2"/>
</dbReference>
<evidence type="ECO:0000256" key="1">
    <source>
        <dbReference type="ARBA" id="ARBA00013064"/>
    </source>
</evidence>
<dbReference type="OrthoDB" id="10253954at2759"/>
<gene>
    <name evidence="6" type="primary">Ptpn12_0</name>
    <name evidence="6" type="ORF">EYF80_043720</name>
</gene>
<dbReference type="GO" id="GO:0004726">
    <property type="term" value="F:non-membrane spanning protein tyrosine phosphatase activity"/>
    <property type="evidence" value="ECO:0007669"/>
    <property type="project" value="InterPro"/>
</dbReference>
<evidence type="ECO:0000259" key="5">
    <source>
        <dbReference type="PROSITE" id="PS50055"/>
    </source>
</evidence>
<keyword evidence="6" id="KW-0675">Receptor</keyword>
<proteinExistence type="predicted"/>
<name>A0A4Z2FXP8_9TELE</name>
<dbReference type="InterPro" id="IPR047170">
    <property type="entry name" value="PTN12/18/22"/>
</dbReference>
<reference evidence="6 7" key="1">
    <citation type="submission" date="2019-03" db="EMBL/GenBank/DDBJ databases">
        <title>First draft genome of Liparis tanakae, snailfish: a comprehensive survey of snailfish specific genes.</title>
        <authorList>
            <person name="Kim W."/>
            <person name="Song I."/>
            <person name="Jeong J.-H."/>
            <person name="Kim D."/>
            <person name="Kim S."/>
            <person name="Ryu S."/>
            <person name="Song J.Y."/>
            <person name="Lee S.K."/>
        </authorList>
    </citation>
    <scope>NUCLEOTIDE SEQUENCE [LARGE SCALE GENOMIC DNA]</scope>
    <source>
        <tissue evidence="6">Muscle</tissue>
    </source>
</reference>
<dbReference type="PROSITE" id="PS50055">
    <property type="entry name" value="TYR_PHOSPHATASE_PTP"/>
    <property type="match status" value="1"/>
</dbReference>
<feature type="domain" description="Tyrosine-protein phosphatase" evidence="5">
    <location>
        <begin position="136"/>
        <end position="199"/>
    </location>
</feature>
<evidence type="ECO:0000256" key="2">
    <source>
        <dbReference type="ARBA" id="ARBA00022801"/>
    </source>
</evidence>
<dbReference type="PANTHER" id="PTHR45983">
    <property type="entry name" value="TYROSINE PHOSPHATSE N18, PUTATIVE-RELATED"/>
    <property type="match status" value="1"/>
</dbReference>
<evidence type="ECO:0000256" key="4">
    <source>
        <dbReference type="SAM" id="MobiDB-lite"/>
    </source>
</evidence>
<feature type="region of interest" description="Disordered" evidence="4">
    <location>
        <begin position="44"/>
        <end position="78"/>
    </location>
</feature>
<dbReference type="Proteomes" id="UP000314294">
    <property type="component" value="Unassembled WGS sequence"/>
</dbReference>
<dbReference type="GO" id="GO:0005634">
    <property type="term" value="C:nucleus"/>
    <property type="evidence" value="ECO:0007669"/>
    <property type="project" value="TreeGrafter"/>
</dbReference>
<accession>A0A4Z2FXP8</accession>
<dbReference type="EC" id="3.1.3.48" evidence="1"/>
<evidence type="ECO:0000313" key="6">
    <source>
        <dbReference type="EMBL" id="TNN46066.1"/>
    </source>
</evidence>
<dbReference type="InterPro" id="IPR000242">
    <property type="entry name" value="PTP_cat"/>
</dbReference>